<comment type="caution">
    <text evidence="10">The sequence shown here is derived from an EMBL/GenBank/DDBJ whole genome shotgun (WGS) entry which is preliminary data.</text>
</comment>
<dbReference type="Gene3D" id="3.90.25.10">
    <property type="entry name" value="UDP-galactose 4-epimerase, domain 1"/>
    <property type="match status" value="1"/>
</dbReference>
<proteinExistence type="inferred from homology"/>
<reference evidence="10 11" key="1">
    <citation type="submission" date="2016-08" db="EMBL/GenBank/DDBJ databases">
        <title>A new outlook on sporulation: Clostridium algidixylanolyticum.</title>
        <authorList>
            <person name="Poppleton D.I."/>
            <person name="Gribaldo S."/>
        </authorList>
    </citation>
    <scope>NUCLEOTIDE SEQUENCE [LARGE SCALE GENOMIC DNA]</scope>
    <source>
        <strain evidence="10 11">SPL73</strain>
    </source>
</reference>
<accession>A0A419T0Y9</accession>
<evidence type="ECO:0000259" key="9">
    <source>
        <dbReference type="Pfam" id="PF16363"/>
    </source>
</evidence>
<comment type="cofactor">
    <cofactor evidence="2 8">
        <name>NAD(+)</name>
        <dbReference type="ChEBI" id="CHEBI:57540"/>
    </cofactor>
</comment>
<dbReference type="NCBIfam" id="TIGR01181">
    <property type="entry name" value="dTDP_gluc_dehyt"/>
    <property type="match status" value="1"/>
</dbReference>
<dbReference type="InterPro" id="IPR036291">
    <property type="entry name" value="NAD(P)-bd_dom_sf"/>
</dbReference>
<protein>
    <recommendedName>
        <fullName evidence="5 8">dTDP-glucose 4,6-dehydratase</fullName>
        <ecNumber evidence="4 8">4.2.1.46</ecNumber>
    </recommendedName>
</protein>
<comment type="catalytic activity">
    <reaction evidence="1 8">
        <text>dTDP-alpha-D-glucose = dTDP-4-dehydro-6-deoxy-alpha-D-glucose + H2O</text>
        <dbReference type="Rhea" id="RHEA:17221"/>
        <dbReference type="ChEBI" id="CHEBI:15377"/>
        <dbReference type="ChEBI" id="CHEBI:57477"/>
        <dbReference type="ChEBI" id="CHEBI:57649"/>
        <dbReference type="EC" id="4.2.1.46"/>
    </reaction>
</comment>
<keyword evidence="6" id="KW-0520">NAD</keyword>
<evidence type="ECO:0000256" key="1">
    <source>
        <dbReference type="ARBA" id="ARBA00001539"/>
    </source>
</evidence>
<dbReference type="GO" id="GO:0009225">
    <property type="term" value="P:nucleotide-sugar metabolic process"/>
    <property type="evidence" value="ECO:0007669"/>
    <property type="project" value="InterPro"/>
</dbReference>
<dbReference type="OrthoDB" id="9811743at2"/>
<dbReference type="CDD" id="cd05246">
    <property type="entry name" value="dTDP_GD_SDR_e"/>
    <property type="match status" value="1"/>
</dbReference>
<comment type="similarity">
    <text evidence="3 8">Belongs to the NAD(P)-dependent epimerase/dehydratase family. dTDP-glucose dehydratase subfamily.</text>
</comment>
<dbReference type="Proteomes" id="UP000284277">
    <property type="component" value="Unassembled WGS sequence"/>
</dbReference>
<evidence type="ECO:0000256" key="6">
    <source>
        <dbReference type="ARBA" id="ARBA00023027"/>
    </source>
</evidence>
<evidence type="ECO:0000256" key="8">
    <source>
        <dbReference type="RuleBase" id="RU004473"/>
    </source>
</evidence>
<dbReference type="GO" id="GO:0008460">
    <property type="term" value="F:dTDP-glucose 4,6-dehydratase activity"/>
    <property type="evidence" value="ECO:0007669"/>
    <property type="project" value="UniProtKB-EC"/>
</dbReference>
<keyword evidence="7 8" id="KW-0456">Lyase</keyword>
<dbReference type="InterPro" id="IPR016040">
    <property type="entry name" value="NAD(P)-bd_dom"/>
</dbReference>
<organism evidence="10 11">
    <name type="scientific">Lacrimispora algidixylanolytica</name>
    <dbReference type="NCBI Taxonomy" id="94868"/>
    <lineage>
        <taxon>Bacteria</taxon>
        <taxon>Bacillati</taxon>
        <taxon>Bacillota</taxon>
        <taxon>Clostridia</taxon>
        <taxon>Lachnospirales</taxon>
        <taxon>Lachnospiraceae</taxon>
        <taxon>Lacrimispora</taxon>
    </lineage>
</organism>
<dbReference type="SUPFAM" id="SSF51735">
    <property type="entry name" value="NAD(P)-binding Rossmann-fold domains"/>
    <property type="match status" value="1"/>
</dbReference>
<evidence type="ECO:0000256" key="3">
    <source>
        <dbReference type="ARBA" id="ARBA00008178"/>
    </source>
</evidence>
<name>A0A419T0Y9_9FIRM</name>
<evidence type="ECO:0000256" key="4">
    <source>
        <dbReference type="ARBA" id="ARBA00011990"/>
    </source>
</evidence>
<evidence type="ECO:0000256" key="5">
    <source>
        <dbReference type="ARBA" id="ARBA00016977"/>
    </source>
</evidence>
<evidence type="ECO:0000256" key="2">
    <source>
        <dbReference type="ARBA" id="ARBA00001911"/>
    </source>
</evidence>
<dbReference type="PANTHER" id="PTHR43000">
    <property type="entry name" value="DTDP-D-GLUCOSE 4,6-DEHYDRATASE-RELATED"/>
    <property type="match status" value="1"/>
</dbReference>
<dbReference type="EC" id="4.2.1.46" evidence="4 8"/>
<dbReference type="Gene3D" id="3.40.50.720">
    <property type="entry name" value="NAD(P)-binding Rossmann-like Domain"/>
    <property type="match status" value="1"/>
</dbReference>
<evidence type="ECO:0000313" key="10">
    <source>
        <dbReference type="EMBL" id="RKD31089.1"/>
    </source>
</evidence>
<dbReference type="AlphaFoldDB" id="A0A419T0Y9"/>
<evidence type="ECO:0000256" key="7">
    <source>
        <dbReference type="ARBA" id="ARBA00023239"/>
    </source>
</evidence>
<keyword evidence="11" id="KW-1185">Reference proteome</keyword>
<sequence>MKMKNYLVTGGAGFIGSNFVKYLYEKETDIHVTVLDKLTYSGNMDNLADVIDREDFTFVKGDICDSSLVETLMEGIQVVVNFAAEVAVDRSIGNTQGFLMTDVIGVYVLLEQALKNRDTLEKFIQISTDEVYGQIQEGSFYETSELKPRNPYSASKTGGDRLAYSYYATYGLPICITRASNTYGPFAYPEKVIPLFVTNLYEEIPVPVFGDGSQIRDWLYVKDHCSGIYQVIKNGENGEVYNVGGAQEVTNIDLTKRILSLMGKDESLIRYVNDRPGHDLRYSLNTDKLRALGWQPQYDITTGLSKTVDWYVNHVDYWKKLRDGMDERYFKGFWD</sequence>
<dbReference type="EMBL" id="MCIA01000023">
    <property type="protein sequence ID" value="RKD31089.1"/>
    <property type="molecule type" value="Genomic_DNA"/>
</dbReference>
<evidence type="ECO:0000313" key="11">
    <source>
        <dbReference type="Proteomes" id="UP000284277"/>
    </source>
</evidence>
<gene>
    <name evidence="10" type="ORF">BET01_04340</name>
</gene>
<dbReference type="Pfam" id="PF16363">
    <property type="entry name" value="GDP_Man_Dehyd"/>
    <property type="match status" value="1"/>
</dbReference>
<feature type="domain" description="NAD(P)-binding" evidence="9">
    <location>
        <begin position="7"/>
        <end position="306"/>
    </location>
</feature>
<dbReference type="InterPro" id="IPR005888">
    <property type="entry name" value="dTDP_Gluc_deHydtase"/>
</dbReference>